<protein>
    <submittedName>
        <fullName evidence="5">3-keto-5-aminohexanoate cleavage protein</fullName>
    </submittedName>
</protein>
<comment type="caution">
    <text evidence="5">The sequence shown here is derived from an EMBL/GenBank/DDBJ whole genome shotgun (WGS) entry which is preliminary data.</text>
</comment>
<dbReference type="RefSeq" id="WP_170271024.1">
    <property type="nucleotide sequence ID" value="NZ_JABEQB010000019.1"/>
</dbReference>
<reference evidence="5 6" key="1">
    <citation type="submission" date="2020-04" db="EMBL/GenBank/DDBJ databases">
        <title>Draft genome sequence of Caldanaerobacter sunterraneus. strain 1523vc isolated from Griffin hot spring, Kamchatka, Russia.</title>
        <authorList>
            <person name="Toshchakov S.V."/>
            <person name="Podosokorskaya O.A."/>
            <person name="Kublanov I.V."/>
            <person name="Korzhenkov A."/>
            <person name="Patrushev M.V."/>
        </authorList>
    </citation>
    <scope>NUCLEOTIDE SEQUENCE [LARGE SCALE GENOMIC DNA]</scope>
    <source>
        <strain evidence="5 6">1523vc</strain>
    </source>
</reference>
<proteinExistence type="predicted"/>
<dbReference type="PANTHER" id="PTHR37418:SF2">
    <property type="entry name" value="3-KETO-5-AMINOHEXANOATE CLEAVAGE ENZYME"/>
    <property type="match status" value="1"/>
</dbReference>
<dbReference type="InterPro" id="IPR013785">
    <property type="entry name" value="Aldolase_TIM"/>
</dbReference>
<dbReference type="Pfam" id="PF05853">
    <property type="entry name" value="BKACE"/>
    <property type="match status" value="1"/>
</dbReference>
<evidence type="ECO:0000313" key="5">
    <source>
        <dbReference type="EMBL" id="NNG67094.1"/>
    </source>
</evidence>
<dbReference type="GO" id="GO:0043720">
    <property type="term" value="F:3-keto-5-aminohexanoate cleavage activity"/>
    <property type="evidence" value="ECO:0007669"/>
    <property type="project" value="InterPro"/>
</dbReference>
<dbReference type="GO" id="GO:0046872">
    <property type="term" value="F:metal ion binding"/>
    <property type="evidence" value="ECO:0007669"/>
    <property type="project" value="UniProtKB-KW"/>
</dbReference>
<evidence type="ECO:0000256" key="3">
    <source>
        <dbReference type="ARBA" id="ARBA00022723"/>
    </source>
</evidence>
<dbReference type="Proteomes" id="UP000529861">
    <property type="component" value="Unassembled WGS sequence"/>
</dbReference>
<name>A0A7Y2L796_9THEO</name>
<evidence type="ECO:0000256" key="2">
    <source>
        <dbReference type="ARBA" id="ARBA00022679"/>
    </source>
</evidence>
<dbReference type="Gene3D" id="3.20.20.70">
    <property type="entry name" value="Aldolase class I"/>
    <property type="match status" value="1"/>
</dbReference>
<organism evidence="5 6">
    <name type="scientific">Caldanaerobacter subterraneus</name>
    <dbReference type="NCBI Taxonomy" id="911092"/>
    <lineage>
        <taxon>Bacteria</taxon>
        <taxon>Bacillati</taxon>
        <taxon>Bacillota</taxon>
        <taxon>Clostridia</taxon>
        <taxon>Thermoanaerobacterales</taxon>
        <taxon>Thermoanaerobacteraceae</taxon>
        <taxon>Caldanaerobacter</taxon>
    </lineage>
</organism>
<gene>
    <name evidence="5" type="ORF">HKI81_07600</name>
</gene>
<dbReference type="InterPro" id="IPR008567">
    <property type="entry name" value="BKACE"/>
</dbReference>
<keyword evidence="3" id="KW-0479">Metal-binding</keyword>
<evidence type="ECO:0000256" key="4">
    <source>
        <dbReference type="ARBA" id="ARBA00022833"/>
    </source>
</evidence>
<sequence length="275" mass="30164">MEKLIITAAICGAEVTKKHNPNVPYTVEEMVREALSAYNAGASIIHLHVRYDDGTPTQDKERFKEVIEAIKAKCPDVIIQPSTGGAVGMTAEERLQPVYLKPEMASLDCGTMNFGGDEIFVNTENMIIEFATKMNELGVKPELEVFDKGMIDTAIRLHKKGYIKAPMHFNFVMGVNGGISAEMRDFVFLKESIPPGSTFTATGIGRHEFPVATMAILAGGHVRVGFEDNVYLEKGVLAKSNGELVEKVVRIARELGREIATPDEARKILGLEVKP</sequence>
<dbReference type="PANTHER" id="PTHR37418">
    <property type="entry name" value="3-KETO-5-AMINOHEXANOATE CLEAVAGE ENZYME-RELATED"/>
    <property type="match status" value="1"/>
</dbReference>
<dbReference type="EMBL" id="JABEQB010000019">
    <property type="protein sequence ID" value="NNG67094.1"/>
    <property type="molecule type" value="Genomic_DNA"/>
</dbReference>
<evidence type="ECO:0000256" key="1">
    <source>
        <dbReference type="ARBA" id="ARBA00001947"/>
    </source>
</evidence>
<accession>A0A7Y2L796</accession>
<comment type="cofactor">
    <cofactor evidence="1">
        <name>Zn(2+)</name>
        <dbReference type="ChEBI" id="CHEBI:29105"/>
    </cofactor>
</comment>
<evidence type="ECO:0000313" key="6">
    <source>
        <dbReference type="Proteomes" id="UP000529861"/>
    </source>
</evidence>
<dbReference type="AlphaFoldDB" id="A0A7Y2L796"/>
<keyword evidence="2" id="KW-0808">Transferase</keyword>
<keyword evidence="4" id="KW-0862">Zinc</keyword>